<sequence length="103" mass="10472">MLSHCVGVGVHAPSRPLEIVSAPLPLPKVFFQPSPICSIGAPSGSAPTYFSGDAAPCALPNVCPPAMSATVSSSFIAMRAKVSRISRADPKMSGTPFGPSGFT</sequence>
<evidence type="ECO:0000313" key="2">
    <source>
        <dbReference type="EMBL" id="CAB5013157.1"/>
    </source>
</evidence>
<name>A0A6J6B6B1_9ZZZZ</name>
<dbReference type="AlphaFoldDB" id="A0A6J6B6B1"/>
<accession>A0A6J6B6B1</accession>
<gene>
    <name evidence="1" type="ORF">UFOPK1438_00127</name>
    <name evidence="2" type="ORF">UFOPK4087_00548</name>
</gene>
<dbReference type="EMBL" id="CAEZSM010000007">
    <property type="protein sequence ID" value="CAB4534551.1"/>
    <property type="molecule type" value="Genomic_DNA"/>
</dbReference>
<protein>
    <submittedName>
        <fullName evidence="1">Unannotated protein</fullName>
    </submittedName>
</protein>
<organism evidence="1">
    <name type="scientific">freshwater metagenome</name>
    <dbReference type="NCBI Taxonomy" id="449393"/>
    <lineage>
        <taxon>unclassified sequences</taxon>
        <taxon>metagenomes</taxon>
        <taxon>ecological metagenomes</taxon>
    </lineage>
</organism>
<proteinExistence type="predicted"/>
<dbReference type="EMBL" id="CAFBPH010000097">
    <property type="protein sequence ID" value="CAB5013157.1"/>
    <property type="molecule type" value="Genomic_DNA"/>
</dbReference>
<reference evidence="1" key="1">
    <citation type="submission" date="2020-05" db="EMBL/GenBank/DDBJ databases">
        <authorList>
            <person name="Chiriac C."/>
            <person name="Salcher M."/>
            <person name="Ghai R."/>
            <person name="Kavagutti S V."/>
        </authorList>
    </citation>
    <scope>NUCLEOTIDE SEQUENCE</scope>
</reference>
<evidence type="ECO:0000313" key="1">
    <source>
        <dbReference type="EMBL" id="CAB4534551.1"/>
    </source>
</evidence>